<dbReference type="EMBL" id="BAAAGS010000023">
    <property type="protein sequence ID" value="GAA0534063.1"/>
    <property type="molecule type" value="Genomic_DNA"/>
</dbReference>
<protein>
    <submittedName>
        <fullName evidence="2">Nitroreductase family protein</fullName>
    </submittedName>
</protein>
<evidence type="ECO:0000313" key="3">
    <source>
        <dbReference type="Proteomes" id="UP001500729"/>
    </source>
</evidence>
<gene>
    <name evidence="2" type="ORF">GCM10009533_36470</name>
</gene>
<dbReference type="InterPro" id="IPR050627">
    <property type="entry name" value="Nitroreductase/BluB"/>
</dbReference>
<dbReference type="InterPro" id="IPR000415">
    <property type="entry name" value="Nitroreductase-like"/>
</dbReference>
<dbReference type="SUPFAM" id="SSF55469">
    <property type="entry name" value="FMN-dependent nitroreductase-like"/>
    <property type="match status" value="2"/>
</dbReference>
<dbReference type="InterPro" id="IPR029479">
    <property type="entry name" value="Nitroreductase"/>
</dbReference>
<dbReference type="NCBIfam" id="NF047509">
    <property type="entry name" value="Rv3131_FMN_oxido"/>
    <property type="match status" value="1"/>
</dbReference>
<dbReference type="PANTHER" id="PTHR23026:SF123">
    <property type="entry name" value="NAD(P)H NITROREDUCTASE RV3131-RELATED"/>
    <property type="match status" value="1"/>
</dbReference>
<proteinExistence type="predicted"/>
<accession>A0ABN1D4U1</accession>
<dbReference type="Gene3D" id="3.40.109.10">
    <property type="entry name" value="NADH Oxidase"/>
    <property type="match status" value="1"/>
</dbReference>
<name>A0ABN1D4U1_SACER</name>
<comment type="caution">
    <text evidence="2">The sequence shown here is derived from an EMBL/GenBank/DDBJ whole genome shotgun (WGS) entry which is preliminary data.</text>
</comment>
<sequence>MSSFPSALGLSAQQTEDVVRAAAAAPSLHNSQPWRFRLSPHVIELHGDPDRRLPAADPSDRELRLACGAALLNLRLALAHAGVRPVVTLLPRLAGPSALAAVRVQDHGPAAPAEEALYRAIPARRSNRRPFLDAPVPPVHRQEMVKAVHEEHCRLHLVERHERGQLERLVHRAHREQMDDPRFREELARWTGAPEGVVEGVPAASAGPEPEPQDQWVVRDFSGGQARQRVAGKDFEDEPLLVVLCSYRAGRIADLEAGQALQRMLLTATSLGLSASLLSQVVEVEQAHAELRRLLGEGLWPQAVVRVGYGSPMPRTPRRAPWELVMDAGSPVNSPD</sequence>
<dbReference type="Pfam" id="PF00881">
    <property type="entry name" value="Nitroreductase"/>
    <property type="match status" value="1"/>
</dbReference>
<dbReference type="PANTHER" id="PTHR23026">
    <property type="entry name" value="NADPH NITROREDUCTASE"/>
    <property type="match status" value="1"/>
</dbReference>
<dbReference type="Proteomes" id="UP001500729">
    <property type="component" value="Unassembled WGS sequence"/>
</dbReference>
<evidence type="ECO:0000259" key="1">
    <source>
        <dbReference type="Pfam" id="PF00881"/>
    </source>
</evidence>
<keyword evidence="3" id="KW-1185">Reference proteome</keyword>
<organism evidence="2 3">
    <name type="scientific">Saccharopolyspora erythraea</name>
    <name type="common">Streptomyces erythraeus</name>
    <dbReference type="NCBI Taxonomy" id="1836"/>
    <lineage>
        <taxon>Bacteria</taxon>
        <taxon>Bacillati</taxon>
        <taxon>Actinomycetota</taxon>
        <taxon>Actinomycetes</taxon>
        <taxon>Pseudonocardiales</taxon>
        <taxon>Pseudonocardiaceae</taxon>
        <taxon>Saccharopolyspora</taxon>
    </lineage>
</organism>
<reference evidence="2 3" key="1">
    <citation type="journal article" date="2019" name="Int. J. Syst. Evol. Microbiol.">
        <title>The Global Catalogue of Microorganisms (GCM) 10K type strain sequencing project: providing services to taxonomists for standard genome sequencing and annotation.</title>
        <authorList>
            <consortium name="The Broad Institute Genomics Platform"/>
            <consortium name="The Broad Institute Genome Sequencing Center for Infectious Disease"/>
            <person name="Wu L."/>
            <person name="Ma J."/>
        </authorList>
    </citation>
    <scope>NUCLEOTIDE SEQUENCE [LARGE SCALE GENOMIC DNA]</scope>
    <source>
        <strain evidence="2 3">JCM 10303</strain>
    </source>
</reference>
<feature type="domain" description="Nitroreductase" evidence="1">
    <location>
        <begin position="123"/>
        <end position="309"/>
    </location>
</feature>
<dbReference type="RefSeq" id="WP_029621665.1">
    <property type="nucleotide sequence ID" value="NZ_BAAAGS010000023.1"/>
</dbReference>
<evidence type="ECO:0000313" key="2">
    <source>
        <dbReference type="EMBL" id="GAA0534063.1"/>
    </source>
</evidence>